<gene>
    <name evidence="2" type="ORF">AWP47_03215</name>
</gene>
<dbReference type="NCBIfam" id="NF033573">
    <property type="entry name" value="transpos_IS200"/>
    <property type="match status" value="1"/>
</dbReference>
<dbReference type="PANTHER" id="PTHR33360">
    <property type="entry name" value="TRANSPOSASE FOR INSERTION SEQUENCE ELEMENT IS200"/>
    <property type="match status" value="1"/>
</dbReference>
<organism evidence="2 3">
    <name type="scientific">Escherichia coli</name>
    <dbReference type="NCBI Taxonomy" id="562"/>
    <lineage>
        <taxon>Bacteria</taxon>
        <taxon>Pseudomonadati</taxon>
        <taxon>Pseudomonadota</taxon>
        <taxon>Gammaproteobacteria</taxon>
        <taxon>Enterobacterales</taxon>
        <taxon>Enterobacteriaceae</taxon>
        <taxon>Escherichia</taxon>
    </lineage>
</organism>
<dbReference type="SMART" id="SM01321">
    <property type="entry name" value="Y1_Tnp"/>
    <property type="match status" value="1"/>
</dbReference>
<dbReference type="EMBL" id="LRKC01000067">
    <property type="protein sequence ID" value="OKV16143.1"/>
    <property type="molecule type" value="Genomic_DNA"/>
</dbReference>
<proteinExistence type="predicted"/>
<dbReference type="InterPro" id="IPR002686">
    <property type="entry name" value="Transposase_17"/>
</dbReference>
<dbReference type="PANTHER" id="PTHR33360:SF2">
    <property type="entry name" value="TRANSPOSASE FOR INSERTION SEQUENCE ELEMENT IS200"/>
    <property type="match status" value="1"/>
</dbReference>
<name>A0A854BR28_ECOLX</name>
<reference evidence="2 3" key="1">
    <citation type="journal article" date="2017" name="Front. Cell. Infect. Microbiol.">
        <title>Chaperone-usher pili loci of human colonization factor-negative enterotoxigenic Escherichia coli.</title>
        <authorList>
            <person name="Del Canto F."/>
            <person name="Vidal R."/>
            <person name="Stine O.C."/>
            <person name="Pop M."/>
        </authorList>
    </citation>
    <scope>NUCLEOTIDE SEQUENCE [LARGE SCALE GENOMIC DNA]</scope>
    <source>
        <strain evidence="2 3">700324</strain>
    </source>
</reference>
<protein>
    <submittedName>
        <fullName evidence="2">IS200/IS605 family transposase</fullName>
    </submittedName>
</protein>
<dbReference type="InterPro" id="IPR036515">
    <property type="entry name" value="Transposase_17_sf"/>
</dbReference>
<dbReference type="GO" id="GO:0004803">
    <property type="term" value="F:transposase activity"/>
    <property type="evidence" value="ECO:0007669"/>
    <property type="project" value="InterPro"/>
</dbReference>
<evidence type="ECO:0000313" key="3">
    <source>
        <dbReference type="Proteomes" id="UP000185794"/>
    </source>
</evidence>
<dbReference type="GO" id="GO:0006313">
    <property type="term" value="P:DNA transposition"/>
    <property type="evidence" value="ECO:0007669"/>
    <property type="project" value="InterPro"/>
</dbReference>
<dbReference type="Pfam" id="PF01797">
    <property type="entry name" value="Y1_Tnp"/>
    <property type="match status" value="1"/>
</dbReference>
<dbReference type="SUPFAM" id="SSF143422">
    <property type="entry name" value="Transposase IS200-like"/>
    <property type="match status" value="1"/>
</dbReference>
<dbReference type="AlphaFoldDB" id="A0A854BR28"/>
<feature type="domain" description="Transposase IS200-like" evidence="1">
    <location>
        <begin position="1"/>
        <end position="98"/>
    </location>
</feature>
<evidence type="ECO:0000259" key="1">
    <source>
        <dbReference type="SMART" id="SM01321"/>
    </source>
</evidence>
<comment type="caution">
    <text evidence="2">The sequence shown here is derived from an EMBL/GenBank/DDBJ whole genome shotgun (WGS) entry which is preliminary data.</text>
</comment>
<evidence type="ECO:0000313" key="2">
    <source>
        <dbReference type="EMBL" id="OKV16143.1"/>
    </source>
</evidence>
<sequence length="106" mass="12169">MTSLKTSIKTITYLSDTGCLEIQGASLADHIHMLVEIPPKMSVSGFMGYLKGKSSLMLYEQFGDLKFKYRNREFWCRGYYVDTVGKNTAKIQDYIKHQLEEDKMGV</sequence>
<dbReference type="Gene3D" id="3.30.70.1290">
    <property type="entry name" value="Transposase IS200-like"/>
    <property type="match status" value="1"/>
</dbReference>
<dbReference type="GO" id="GO:0003677">
    <property type="term" value="F:DNA binding"/>
    <property type="evidence" value="ECO:0007669"/>
    <property type="project" value="InterPro"/>
</dbReference>
<accession>A0A854BR28</accession>
<dbReference type="Proteomes" id="UP000185794">
    <property type="component" value="Unassembled WGS sequence"/>
</dbReference>